<keyword evidence="4 6" id="KW-0472">Membrane</keyword>
<dbReference type="STRING" id="104259.A0A0F7U247"/>
<dbReference type="GO" id="GO:0016020">
    <property type="term" value="C:membrane"/>
    <property type="evidence" value="ECO:0007669"/>
    <property type="project" value="UniProtKB-SubCell"/>
</dbReference>
<dbReference type="Pfam" id="PF20684">
    <property type="entry name" value="Fung_rhodopsin"/>
    <property type="match status" value="1"/>
</dbReference>
<evidence type="ECO:0000313" key="9">
    <source>
        <dbReference type="Proteomes" id="UP000042958"/>
    </source>
</evidence>
<evidence type="ECO:0000256" key="5">
    <source>
        <dbReference type="ARBA" id="ARBA00038359"/>
    </source>
</evidence>
<feature type="transmembrane region" description="Helical" evidence="6">
    <location>
        <begin position="132"/>
        <end position="152"/>
    </location>
</feature>
<dbReference type="InterPro" id="IPR049326">
    <property type="entry name" value="Rhodopsin_dom_fungi"/>
</dbReference>
<evidence type="ECO:0000256" key="2">
    <source>
        <dbReference type="ARBA" id="ARBA00022692"/>
    </source>
</evidence>
<evidence type="ECO:0000256" key="3">
    <source>
        <dbReference type="ARBA" id="ARBA00022989"/>
    </source>
</evidence>
<evidence type="ECO:0000259" key="7">
    <source>
        <dbReference type="Pfam" id="PF20684"/>
    </source>
</evidence>
<feature type="transmembrane region" description="Helical" evidence="6">
    <location>
        <begin position="20"/>
        <end position="38"/>
    </location>
</feature>
<protein>
    <recommendedName>
        <fullName evidence="7">Rhodopsin domain-containing protein</fullName>
    </recommendedName>
</protein>
<comment type="similarity">
    <text evidence="5">Belongs to the SAT4 family.</text>
</comment>
<evidence type="ECO:0000256" key="4">
    <source>
        <dbReference type="ARBA" id="ARBA00023136"/>
    </source>
</evidence>
<keyword evidence="3 6" id="KW-1133">Transmembrane helix</keyword>
<reference evidence="9" key="1">
    <citation type="journal article" date="2015" name="Genome Announc.">
        <title>Draft genome sequence of the fungus Penicillium brasilianum MG11.</title>
        <authorList>
            <person name="Horn F."/>
            <person name="Linde J."/>
            <person name="Mattern D.J."/>
            <person name="Walther G."/>
            <person name="Guthke R."/>
            <person name="Brakhage A.A."/>
            <person name="Valiante V."/>
        </authorList>
    </citation>
    <scope>NUCLEOTIDE SEQUENCE [LARGE SCALE GENOMIC DNA]</scope>
    <source>
        <strain evidence="9">MG11</strain>
    </source>
</reference>
<dbReference type="EMBL" id="CDHK01000015">
    <property type="protein sequence ID" value="CEJ62316.1"/>
    <property type="molecule type" value="Genomic_DNA"/>
</dbReference>
<feature type="domain" description="Rhodopsin" evidence="7">
    <location>
        <begin position="34"/>
        <end position="274"/>
    </location>
</feature>
<feature type="transmembrane region" description="Helical" evidence="6">
    <location>
        <begin position="93"/>
        <end position="120"/>
    </location>
</feature>
<dbReference type="InterPro" id="IPR052337">
    <property type="entry name" value="SAT4-like"/>
</dbReference>
<evidence type="ECO:0000313" key="8">
    <source>
        <dbReference type="EMBL" id="CEJ62316.1"/>
    </source>
</evidence>
<feature type="transmembrane region" description="Helical" evidence="6">
    <location>
        <begin position="176"/>
        <end position="201"/>
    </location>
</feature>
<accession>A0A0F7U247</accession>
<name>A0A0F7U247_PENBI</name>
<dbReference type="AlphaFoldDB" id="A0A0F7U247"/>
<evidence type="ECO:0000256" key="6">
    <source>
        <dbReference type="SAM" id="Phobius"/>
    </source>
</evidence>
<gene>
    <name evidence="8" type="ORF">PMG11_10818</name>
</gene>
<keyword evidence="2 6" id="KW-0812">Transmembrane</keyword>
<proteinExistence type="inferred from homology"/>
<dbReference type="PANTHER" id="PTHR33048:SF165">
    <property type="entry name" value="INTEGRAL MEMBRANE PROTEIN"/>
    <property type="match status" value="1"/>
</dbReference>
<keyword evidence="9" id="KW-1185">Reference proteome</keyword>
<organism evidence="8 9">
    <name type="scientific">Penicillium brasilianum</name>
    <dbReference type="NCBI Taxonomy" id="104259"/>
    <lineage>
        <taxon>Eukaryota</taxon>
        <taxon>Fungi</taxon>
        <taxon>Dikarya</taxon>
        <taxon>Ascomycota</taxon>
        <taxon>Pezizomycotina</taxon>
        <taxon>Eurotiomycetes</taxon>
        <taxon>Eurotiomycetidae</taxon>
        <taxon>Eurotiales</taxon>
        <taxon>Aspergillaceae</taxon>
        <taxon>Penicillium</taxon>
    </lineage>
</organism>
<dbReference type="OrthoDB" id="3923077at2759"/>
<feature type="transmembrane region" description="Helical" evidence="6">
    <location>
        <begin position="50"/>
        <end position="73"/>
    </location>
</feature>
<dbReference type="PANTHER" id="PTHR33048">
    <property type="entry name" value="PTH11-LIKE INTEGRAL MEMBRANE PROTEIN (AFU_ORTHOLOGUE AFUA_5G11245)"/>
    <property type="match status" value="1"/>
</dbReference>
<comment type="subcellular location">
    <subcellularLocation>
        <location evidence="1">Membrane</location>
        <topology evidence="1">Multi-pass membrane protein</topology>
    </subcellularLocation>
</comment>
<evidence type="ECO:0000256" key="1">
    <source>
        <dbReference type="ARBA" id="ARBA00004141"/>
    </source>
</evidence>
<sequence>MSLEERFPAYGGRGPGDLRLGIALAIIATIFMAMRVYVRLFLNKFGTTALMWSLAAWLLTTITQIFGILSVLHGLGNHITLIIKVGELHNFLLFTWVTVFFFNLAIPTGKVAVAAFLIEMNGQSNPKIRKSLIAVAVLNIVLNIPQVLMVWFQCTPVTALWDPLQQDQCDHRKSVYYTYFVGAIAALSDIYLAVVPIHMLLPLRIDRRLKWGLSFLMGCGVFAGVAAVVRTWAAKFILSEDSSYGVGILFCWGEVEEWLVLITMSIPPVWPLFRPFTNRFIKSTTTGSRRKSYMYNYKAPYSTTAVGDQSPAFPPPMPPGFPPPMVTTTISISSAKDGATTIVPSETGSRLSDELIPHSILHHKNSSTTWVELSPVKDPKDPRHSA</sequence>
<dbReference type="Proteomes" id="UP000042958">
    <property type="component" value="Unassembled WGS sequence"/>
</dbReference>
<feature type="transmembrane region" description="Helical" evidence="6">
    <location>
        <begin position="213"/>
        <end position="233"/>
    </location>
</feature>